<sequence length="496" mass="52470">MLRECLAAKGQLEEELRAVRAHAQQLRAAGPTATLPHAAVAPAVAEPEERVATTCRGPSQGNEGEQDESELGTLRKEEEEARLAAALREQAEGFAAELRAVEAQAEERRIEELRALQEEVEARSAVELRALRERAVLHAAELRAAKEQAEERAEARLQAVQAQAEAHAAGLQAALERAEEQLRAARADADAHADALKVFQEQAASEAARHAAELQAVQADAEERLYAGACDPGDSSPAPLQPGAGGGSGKEAPGLLIARLRRLLAAAEAEERDRLVLAQRQQEQELELELPPSSQPRMDQLPEQLLAQPVVSSTRRQESAQAAEQDSSGGGGGGGGVGAAEAPCVGGMACGINGAATGGSFPDSATSDSAATDAGAEGGSSSSGVGLYIKMHGMDLLDSYPLVFPYPCAPPPGWAVHEGLLFAANMTPGQDLEEAMLSYDVHENKRLEFAAYFLAQVASMYFVEKGVPKAVPHSARKAVARQWHNVVSRGRARQDR</sequence>
<evidence type="ECO:0000313" key="3">
    <source>
        <dbReference type="EMBL" id="KXZ46466.1"/>
    </source>
</evidence>
<keyword evidence="4" id="KW-1185">Reference proteome</keyword>
<evidence type="ECO:0000256" key="2">
    <source>
        <dbReference type="SAM" id="MobiDB-lite"/>
    </source>
</evidence>
<reference evidence="4" key="1">
    <citation type="journal article" date="2016" name="Nat. Commun.">
        <title>The Gonium pectorale genome demonstrates co-option of cell cycle regulation during the evolution of multicellularity.</title>
        <authorList>
            <person name="Hanschen E.R."/>
            <person name="Marriage T.N."/>
            <person name="Ferris P.J."/>
            <person name="Hamaji T."/>
            <person name="Toyoda A."/>
            <person name="Fujiyama A."/>
            <person name="Neme R."/>
            <person name="Noguchi H."/>
            <person name="Minakuchi Y."/>
            <person name="Suzuki M."/>
            <person name="Kawai-Toyooka H."/>
            <person name="Smith D.R."/>
            <person name="Sparks H."/>
            <person name="Anderson J."/>
            <person name="Bakaric R."/>
            <person name="Luria V."/>
            <person name="Karger A."/>
            <person name="Kirschner M.W."/>
            <person name="Durand P.M."/>
            <person name="Michod R.E."/>
            <person name="Nozaki H."/>
            <person name="Olson B.J."/>
        </authorList>
    </citation>
    <scope>NUCLEOTIDE SEQUENCE [LARGE SCALE GENOMIC DNA]</scope>
    <source>
        <strain evidence="4">NIES-2863</strain>
    </source>
</reference>
<feature type="region of interest" description="Disordered" evidence="2">
    <location>
        <begin position="362"/>
        <end position="382"/>
    </location>
</feature>
<evidence type="ECO:0000256" key="1">
    <source>
        <dbReference type="SAM" id="Coils"/>
    </source>
</evidence>
<gene>
    <name evidence="3" type="ORF">GPECTOR_43g902</name>
</gene>
<dbReference type="AlphaFoldDB" id="A0A150G9D6"/>
<name>A0A150G9D6_GONPE</name>
<feature type="region of interest" description="Disordered" evidence="2">
    <location>
        <begin position="42"/>
        <end position="80"/>
    </location>
</feature>
<dbReference type="EMBL" id="LSYV01000044">
    <property type="protein sequence ID" value="KXZ46466.1"/>
    <property type="molecule type" value="Genomic_DNA"/>
</dbReference>
<feature type="region of interest" description="Disordered" evidence="2">
    <location>
        <begin position="310"/>
        <end position="336"/>
    </location>
</feature>
<comment type="caution">
    <text evidence="3">The sequence shown here is derived from an EMBL/GenBank/DDBJ whole genome shotgun (WGS) entry which is preliminary data.</text>
</comment>
<proteinExistence type="predicted"/>
<keyword evidence="1" id="KW-0175">Coiled coil</keyword>
<accession>A0A150G9D6</accession>
<feature type="region of interest" description="Disordered" evidence="2">
    <location>
        <begin position="227"/>
        <end position="249"/>
    </location>
</feature>
<evidence type="ECO:0000313" key="4">
    <source>
        <dbReference type="Proteomes" id="UP000075714"/>
    </source>
</evidence>
<organism evidence="3 4">
    <name type="scientific">Gonium pectorale</name>
    <name type="common">Green alga</name>
    <dbReference type="NCBI Taxonomy" id="33097"/>
    <lineage>
        <taxon>Eukaryota</taxon>
        <taxon>Viridiplantae</taxon>
        <taxon>Chlorophyta</taxon>
        <taxon>core chlorophytes</taxon>
        <taxon>Chlorophyceae</taxon>
        <taxon>CS clade</taxon>
        <taxon>Chlamydomonadales</taxon>
        <taxon>Volvocaceae</taxon>
        <taxon>Gonium</taxon>
    </lineage>
</organism>
<feature type="coiled-coil region" evidence="1">
    <location>
        <begin position="84"/>
        <end position="195"/>
    </location>
</feature>
<dbReference type="Proteomes" id="UP000075714">
    <property type="component" value="Unassembled WGS sequence"/>
</dbReference>
<protein>
    <submittedName>
        <fullName evidence="3">Uncharacterized protein</fullName>
    </submittedName>
</protein>
<feature type="compositionally biased region" description="Low complexity" evidence="2">
    <location>
        <begin position="363"/>
        <end position="382"/>
    </location>
</feature>